<dbReference type="RefSeq" id="WP_195034190.1">
    <property type="nucleotide sequence ID" value="NZ_JADLRE010000014.1"/>
</dbReference>
<comment type="caution">
    <text evidence="1">The sequence shown here is derived from an EMBL/GenBank/DDBJ whole genome shotgun (WGS) entry which is preliminary data.</text>
</comment>
<sequence length="311" mass="33140">MQETEAQQLATTEATPSDAELSIAINTIMETIKDGNPVHEHDAVKAVCLALGVPASAGGVLNINDAASVKASPIVQYAKARHATRLAIAKLGAQGLIVPLTTPTERGGVENIEFYSGSSMFNRTGRIEIPVGVMLIPTTFQLTPGLAAAGNVALLTVEGWKSELAPLLNDRLLRQLDEALSASRRGNHLSCATLLGAVAEGAWYAVGEELRSRDGALATALDNDRTATVQTKVSDLLAALPREKNSMAGVLAFATQLRMVRNYGIHTTAHDDVAAEEYFTETGNYVLILQTYSHLVKLLATVRKLDPTLFP</sequence>
<dbReference type="EMBL" id="JADLRE010000014">
    <property type="protein sequence ID" value="MBF6227143.1"/>
    <property type="molecule type" value="Genomic_DNA"/>
</dbReference>
<keyword evidence="2" id="KW-1185">Reference proteome</keyword>
<protein>
    <submittedName>
        <fullName evidence="1">Uncharacterized protein</fullName>
    </submittedName>
</protein>
<proteinExistence type="predicted"/>
<evidence type="ECO:0000313" key="2">
    <source>
        <dbReference type="Proteomes" id="UP000807309"/>
    </source>
</evidence>
<gene>
    <name evidence="1" type="ORF">IU470_18785</name>
</gene>
<organism evidence="1 2">
    <name type="scientific">Nocardia abscessus</name>
    <dbReference type="NCBI Taxonomy" id="120957"/>
    <lineage>
        <taxon>Bacteria</taxon>
        <taxon>Bacillati</taxon>
        <taxon>Actinomycetota</taxon>
        <taxon>Actinomycetes</taxon>
        <taxon>Mycobacteriales</taxon>
        <taxon>Nocardiaceae</taxon>
        <taxon>Nocardia</taxon>
    </lineage>
</organism>
<dbReference type="Proteomes" id="UP000807309">
    <property type="component" value="Unassembled WGS sequence"/>
</dbReference>
<evidence type="ECO:0000313" key="1">
    <source>
        <dbReference type="EMBL" id="MBF6227143.1"/>
    </source>
</evidence>
<reference evidence="1 2" key="1">
    <citation type="submission" date="2020-10" db="EMBL/GenBank/DDBJ databases">
        <title>Identification of Nocardia species via Next-generation sequencing and recognition of intraspecies genetic diversity.</title>
        <authorList>
            <person name="Li P."/>
            <person name="Li P."/>
            <person name="Lu B."/>
        </authorList>
    </citation>
    <scope>NUCLEOTIDE SEQUENCE [LARGE SCALE GENOMIC DNA]</scope>
    <source>
        <strain evidence="1 2">N-11</strain>
    </source>
</reference>
<name>A0ABS0CFF6_9NOCA</name>
<accession>A0ABS0CFF6</accession>